<name>A0ABR5T6A8_9BURK</name>
<evidence type="ECO:0000313" key="3">
    <source>
        <dbReference type="EMBL" id="KWZ38753.1"/>
    </source>
</evidence>
<comment type="caution">
    <text evidence="3">The sequence shown here is derived from an EMBL/GenBank/DDBJ whole genome shotgun (WGS) entry which is preliminary data.</text>
</comment>
<dbReference type="InterPro" id="IPR010657">
    <property type="entry name" value="ImpA_N"/>
</dbReference>
<dbReference type="RefSeq" id="WP_060822983.1">
    <property type="nucleotide sequence ID" value="NZ_LNJQ01000004.1"/>
</dbReference>
<dbReference type="PANTHER" id="PTHR37951:SF1">
    <property type="entry name" value="TYPE VI SECRETION SYSTEM COMPONENT TSSA1"/>
    <property type="match status" value="1"/>
</dbReference>
<keyword evidence="4" id="KW-1185">Reference proteome</keyword>
<dbReference type="EMBL" id="LNJQ01000004">
    <property type="protein sequence ID" value="KWZ38753.1"/>
    <property type="molecule type" value="Genomic_DNA"/>
</dbReference>
<gene>
    <name evidence="3" type="ORF">WS72_28515</name>
</gene>
<dbReference type="Pfam" id="PF06812">
    <property type="entry name" value="ImpA_N"/>
    <property type="match status" value="1"/>
</dbReference>
<evidence type="ECO:0000313" key="4">
    <source>
        <dbReference type="Proteomes" id="UP000070255"/>
    </source>
</evidence>
<dbReference type="Proteomes" id="UP000070255">
    <property type="component" value="Unassembled WGS sequence"/>
</dbReference>
<feature type="compositionally biased region" description="Polar residues" evidence="1">
    <location>
        <begin position="217"/>
        <end position="228"/>
    </location>
</feature>
<organism evidence="3 4">
    <name type="scientific">Burkholderia savannae</name>
    <dbReference type="NCBI Taxonomy" id="1637837"/>
    <lineage>
        <taxon>Bacteria</taxon>
        <taxon>Pseudomonadati</taxon>
        <taxon>Pseudomonadota</taxon>
        <taxon>Betaproteobacteria</taxon>
        <taxon>Burkholderiales</taxon>
        <taxon>Burkholderiaceae</taxon>
        <taxon>Burkholderia</taxon>
        <taxon>pseudomallei group</taxon>
    </lineage>
</organism>
<proteinExistence type="predicted"/>
<feature type="domain" description="ImpA N-terminal" evidence="2">
    <location>
        <begin position="14"/>
        <end position="108"/>
    </location>
</feature>
<reference evidence="3 4" key="1">
    <citation type="submission" date="2015-11" db="EMBL/GenBank/DDBJ databases">
        <authorList>
            <person name="Sahl J."/>
            <person name="Wagner D."/>
            <person name="Keim P."/>
        </authorList>
    </citation>
    <scope>NUCLEOTIDE SEQUENCE [LARGE SCALE GENOMIC DNA]</scope>
    <source>
        <strain evidence="3 4">BDU18</strain>
    </source>
</reference>
<evidence type="ECO:0000259" key="2">
    <source>
        <dbReference type="Pfam" id="PF06812"/>
    </source>
</evidence>
<feature type="region of interest" description="Disordered" evidence="1">
    <location>
        <begin position="216"/>
        <end position="251"/>
    </location>
</feature>
<accession>A0ABR5T6A8</accession>
<dbReference type="PANTHER" id="PTHR37951">
    <property type="entry name" value="CYTOPLASMIC PROTEIN-RELATED"/>
    <property type="match status" value="1"/>
</dbReference>
<sequence length="316" mass="34148">MNDVALPGQSPDLLDFDEDFIKIDAAICEYDSVGYAPQRKGEGAFQWVSVETGCLALLKKAKDVRVAIWHLRACIARRGLSGLADGTRLLADLMSAPVEELHPRALPDESPGETLLIHLGWLAGSQFLHQLGSSRFEDRDATLNDLIGGRAASIVEDPDYRIRANTLVHDIQDSLSRIRESIAAVEQELHVARALELLSVAASRLVQAHSAADEVNKTNAAGTESVDSTPGGAPAPDTRQPAAGPGGALRSRQEVGAALERIVEYFRLHEPSHPAPIFLSRIQRMLGAGFEEVMAELYPEAASLVAQLNRPQSSIK</sequence>
<dbReference type="InterPro" id="IPR017740">
    <property type="entry name" value="TssA-like"/>
</dbReference>
<evidence type="ECO:0000256" key="1">
    <source>
        <dbReference type="SAM" id="MobiDB-lite"/>
    </source>
</evidence>
<protein>
    <recommendedName>
        <fullName evidence="2">ImpA N-terminal domain-containing protein</fullName>
    </recommendedName>
</protein>